<accession>A0A5L4H856</accession>
<organism evidence="2 3">
    <name type="scientific">Campylobacter fetus</name>
    <dbReference type="NCBI Taxonomy" id="196"/>
    <lineage>
        <taxon>Bacteria</taxon>
        <taxon>Pseudomonadati</taxon>
        <taxon>Campylobacterota</taxon>
        <taxon>Epsilonproteobacteria</taxon>
        <taxon>Campylobacterales</taxon>
        <taxon>Campylobacteraceae</taxon>
        <taxon>Campylobacter</taxon>
    </lineage>
</organism>
<comment type="caution">
    <text evidence="2">The sequence shown here is derived from an EMBL/GenBank/DDBJ whole genome shotgun (WGS) entry which is preliminary data.</text>
</comment>
<comment type="function">
    <text evidence="1">Chaperone for NapA, the catalytic subunit of the periplasmic nitrate reductase. It binds directly and specifically to the twin-arginine signal peptide of NapA, preventing premature interaction with the Tat translocase and premature export.</text>
</comment>
<sequence>MNISSVVVNVIDPGFVSDVISSISDIYGCEVVTQSENKIVVVIESQTFDDEIKSYKSIEAINGISTVAMIYSYQNLDEDIEKSNNNHIGEIVRKIDESDVDDIVYSGNPTV</sequence>
<dbReference type="GO" id="GO:0051224">
    <property type="term" value="P:negative regulation of protein transport"/>
    <property type="evidence" value="ECO:0007669"/>
    <property type="project" value="UniProtKB-UniRule"/>
</dbReference>
<keyword evidence="1" id="KW-0963">Cytoplasm</keyword>
<dbReference type="GO" id="GO:0005737">
    <property type="term" value="C:cytoplasm"/>
    <property type="evidence" value="ECO:0007669"/>
    <property type="project" value="UniProtKB-SubCell"/>
</dbReference>
<dbReference type="AlphaFoldDB" id="A0A5L4H856"/>
<dbReference type="InterPro" id="IPR005623">
    <property type="entry name" value="Chaperone_NapD_NO3_reduct"/>
</dbReference>
<proteinExistence type="inferred from homology"/>
<evidence type="ECO:0000313" key="3">
    <source>
        <dbReference type="Proteomes" id="UP000535509"/>
    </source>
</evidence>
<comment type="subcellular location">
    <subcellularLocation>
        <location evidence="1">Cytoplasm</location>
    </subcellularLocation>
</comment>
<comment type="subunit">
    <text evidence="1">Interacts with the cytoplasmic NapA precursor.</text>
</comment>
<dbReference type="RefSeq" id="WP_002849808.1">
    <property type="nucleotide sequence ID" value="NZ_AACCWO020000013.1"/>
</dbReference>
<dbReference type="Proteomes" id="UP000535509">
    <property type="component" value="Unassembled WGS sequence"/>
</dbReference>
<dbReference type="GeneID" id="61064980"/>
<keyword evidence="1" id="KW-0143">Chaperone</keyword>
<dbReference type="OMA" id="NQIAIFR"/>
<dbReference type="HAMAP" id="MF_02200">
    <property type="entry name" value="NapD"/>
    <property type="match status" value="1"/>
</dbReference>
<evidence type="ECO:0000256" key="1">
    <source>
        <dbReference type="HAMAP-Rule" id="MF_02200"/>
    </source>
</evidence>
<reference evidence="2 3" key="1">
    <citation type="submission" date="2018-06" db="EMBL/GenBank/DDBJ databases">
        <authorList>
            <consortium name="PulseNet: The National Subtyping Network for Foodborne Disease Surveillance"/>
            <person name="Tarr C.L."/>
            <person name="Trees E."/>
            <person name="Katz L.S."/>
            <person name="Carleton-Romer H.A."/>
            <person name="Stroika S."/>
            <person name="Kucerova Z."/>
            <person name="Roache K.F."/>
            <person name="Sabol A.L."/>
            <person name="Besser J."/>
            <person name="Gerner-Smidt P."/>
        </authorList>
    </citation>
    <scope>NUCLEOTIDE SEQUENCE [LARGE SCALE GENOMIC DNA]</scope>
    <source>
        <strain evidence="2 3">PNUSAC001503</strain>
    </source>
</reference>
<keyword evidence="3" id="KW-1185">Reference proteome</keyword>
<dbReference type="Pfam" id="PF03927">
    <property type="entry name" value="NapD"/>
    <property type="match status" value="1"/>
</dbReference>
<gene>
    <name evidence="1" type="primary">napD</name>
    <name evidence="2" type="ORF">CX802_08490</name>
</gene>
<evidence type="ECO:0000313" key="2">
    <source>
        <dbReference type="EMBL" id="EAI8859862.1"/>
    </source>
</evidence>
<comment type="similarity">
    <text evidence="1">Belongs to the NapD family.</text>
</comment>
<dbReference type="Gene3D" id="3.30.70.920">
    <property type="match status" value="1"/>
</dbReference>
<name>A0A5L4H856_CAMFE</name>
<dbReference type="GO" id="GO:0005048">
    <property type="term" value="F:signal sequence binding"/>
    <property type="evidence" value="ECO:0007669"/>
    <property type="project" value="UniProtKB-UniRule"/>
</dbReference>
<protein>
    <recommendedName>
        <fullName evidence="1">Chaperone NapD</fullName>
    </recommendedName>
    <alternativeName>
        <fullName evidence="1">NapA signal peptide-binding chaperone NapD</fullName>
    </alternativeName>
</protein>
<dbReference type="EMBL" id="AABTCC010000033">
    <property type="protein sequence ID" value="EAI8859862.1"/>
    <property type="molecule type" value="Genomic_DNA"/>
</dbReference>